<dbReference type="Gene3D" id="3.40.50.150">
    <property type="entry name" value="Vaccinia Virus protein VP39"/>
    <property type="match status" value="1"/>
</dbReference>
<sequence length="644" mass="73651">MYSREYSIQHGLEHEILSNALNEFRNLIVLLKKLQLFAVVAKVSPSPEVIVSRVNELIAKHYNTLKQLLISTSERVRLYFNTWRKTMELVYGKEVVEKISEDAFRDLFIKLSVYVAWLKSLGATLLEATLGGGKYTIPLRLYLEGHKVAVKLFWFGEALARFNIRYLFERDECDWLFAPDIAPNLNEFFRDIGAFLLSIDWSQEIGLDLLKRVYQNIVPREVRKQLGEFYTPDWIAQIIIWRALHILVKGYAPKEPVVSDPSTEIIELLDEFYRKHNRIPRFIDPTCGSFTFGVHYINSLLKWYVVKKVPIHPVEFARQIMNSVIGIDVNPVAVVTAKVNYLLQIYRLLALHGEFLVDQPIIPILKLDLLALHTSYFKETQRTLDTYFVRSNRELLALRIPLELLGIEVNKEIENSLREKGVNIVKYVVKGDKGKELHYVEIRLPLSVISKAKNAITLFRALVALIDSGVDGFENEVGVGLDMYEKKSLDEFRRAILALSEKGLNSIWHSIAINYAMAMYITRQGFELVLGNLPWVNISKYPTGYAEIVKIIAKELGVSPPPQATRKLDISIPLFAVALRYLASSPSVTALMVPTSVFRGLHGAAWRKLVCSKPYTVVEIWDLEDVKPFEGADNQPGIVFVVKR</sequence>
<dbReference type="SUPFAM" id="SSF53335">
    <property type="entry name" value="S-adenosyl-L-methionine-dependent methyltransferases"/>
    <property type="match status" value="1"/>
</dbReference>
<keyword evidence="2" id="KW-0808">Transferase</keyword>
<comment type="caution">
    <text evidence="3">The sequence shown here is derived from an EMBL/GenBank/DDBJ whole genome shotgun (WGS) entry which is preliminary data.</text>
</comment>
<evidence type="ECO:0000256" key="2">
    <source>
        <dbReference type="ARBA" id="ARBA00022679"/>
    </source>
</evidence>
<name>A0A7J2TA31_9CREN</name>
<proteinExistence type="predicted"/>
<dbReference type="EMBL" id="DSLL01000021">
    <property type="protein sequence ID" value="HEH31004.1"/>
    <property type="molecule type" value="Genomic_DNA"/>
</dbReference>
<dbReference type="GO" id="GO:0008168">
    <property type="term" value="F:methyltransferase activity"/>
    <property type="evidence" value="ECO:0007669"/>
    <property type="project" value="UniProtKB-KW"/>
</dbReference>
<evidence type="ECO:0008006" key="4">
    <source>
        <dbReference type="Google" id="ProtNLM"/>
    </source>
</evidence>
<dbReference type="PANTHER" id="PTHR33841:SF4">
    <property type="entry name" value="RESTRICTION MODIFICATION SYSTEM DNA SPECIFICITY DOMAIN"/>
    <property type="match status" value="1"/>
</dbReference>
<dbReference type="PANTHER" id="PTHR33841">
    <property type="entry name" value="DNA METHYLTRANSFERASE YEEA-RELATED"/>
    <property type="match status" value="1"/>
</dbReference>
<accession>A0A7J2TA31</accession>
<dbReference type="GO" id="GO:0032259">
    <property type="term" value="P:methylation"/>
    <property type="evidence" value="ECO:0007669"/>
    <property type="project" value="UniProtKB-KW"/>
</dbReference>
<protein>
    <recommendedName>
        <fullName evidence="4">DNA methylase adenine-specific domain-containing protein</fullName>
    </recommendedName>
</protein>
<evidence type="ECO:0000256" key="1">
    <source>
        <dbReference type="ARBA" id="ARBA00022603"/>
    </source>
</evidence>
<keyword evidence="1" id="KW-0489">Methyltransferase</keyword>
<reference evidence="3" key="1">
    <citation type="journal article" date="2020" name="mSystems">
        <title>Genome- and Community-Level Interaction Insights into Carbon Utilization and Element Cycling Functions of Hydrothermarchaeota in Hydrothermal Sediment.</title>
        <authorList>
            <person name="Zhou Z."/>
            <person name="Liu Y."/>
            <person name="Xu W."/>
            <person name="Pan J."/>
            <person name="Luo Z.H."/>
            <person name="Li M."/>
        </authorList>
    </citation>
    <scope>NUCLEOTIDE SEQUENCE [LARGE SCALE GENOMIC DNA]</scope>
    <source>
        <strain evidence="3">SpSt-27</strain>
    </source>
</reference>
<dbReference type="AlphaFoldDB" id="A0A7J2TA31"/>
<dbReference type="InterPro" id="IPR029063">
    <property type="entry name" value="SAM-dependent_MTases_sf"/>
</dbReference>
<gene>
    <name evidence="3" type="ORF">ENP99_02675</name>
</gene>
<organism evidence="3">
    <name type="scientific">Ignisphaera aggregans</name>
    <dbReference type="NCBI Taxonomy" id="334771"/>
    <lineage>
        <taxon>Archaea</taxon>
        <taxon>Thermoproteota</taxon>
        <taxon>Thermoprotei</taxon>
        <taxon>Desulfurococcales</taxon>
        <taxon>Desulfurococcaceae</taxon>
        <taxon>Ignisphaera</taxon>
    </lineage>
</organism>
<dbReference type="InterPro" id="IPR050953">
    <property type="entry name" value="N4_N6_ade-DNA_methylase"/>
</dbReference>
<evidence type="ECO:0000313" key="3">
    <source>
        <dbReference type="EMBL" id="HEH31004.1"/>
    </source>
</evidence>